<sequence>MSNVASFFRSSKKGSDIRLSSKSHDQQSDLDTPRNDVIDTRHVINFKFTHIENSMTKNEVGIHNYFLLDLAGKDGCIYTNTEFLLNKLKAIERRLALQSNKSTKTCTSIRLSINNVIYHIGFYIGCSLCSAPCHYVMSHERRGCLITHHHIFHQRPCPKWDQPIQMDLCWLHDKHDYQDVYALSIANPNHMDYLGRLPDALFEDPTIQALQDEFNELMEKCNLSHICRIFEAIRYSDKEVKPYVLQERRDYDSSPEPVKKKKKKKKKQNKKTDKSV</sequence>
<evidence type="ECO:0000313" key="2">
    <source>
        <dbReference type="EMBL" id="PKY60878.1"/>
    </source>
</evidence>
<comment type="caution">
    <text evidence="2">The sequence shown here is derived from an EMBL/GenBank/DDBJ whole genome shotgun (WGS) entry which is preliminary data.</text>
</comment>
<evidence type="ECO:0000256" key="1">
    <source>
        <dbReference type="SAM" id="MobiDB-lite"/>
    </source>
</evidence>
<dbReference type="AlphaFoldDB" id="A0A2I1HPQ6"/>
<keyword evidence="3" id="KW-1185">Reference proteome</keyword>
<protein>
    <submittedName>
        <fullName evidence="2">Uncharacterized protein</fullName>
    </submittedName>
</protein>
<feature type="region of interest" description="Disordered" evidence="1">
    <location>
        <begin position="246"/>
        <end position="276"/>
    </location>
</feature>
<name>A0A2I1HPQ6_9GLOM</name>
<reference evidence="2 3" key="1">
    <citation type="submission" date="2015-10" db="EMBL/GenBank/DDBJ databases">
        <title>Genome analyses suggest a sexual origin of heterokaryosis in a supposedly ancient asexual fungus.</title>
        <authorList>
            <person name="Ropars J."/>
            <person name="Sedzielewska K."/>
            <person name="Noel J."/>
            <person name="Charron P."/>
            <person name="Farinelli L."/>
            <person name="Marton T."/>
            <person name="Kruger M."/>
            <person name="Pelin A."/>
            <person name="Brachmann A."/>
            <person name="Corradi N."/>
        </authorList>
    </citation>
    <scope>NUCLEOTIDE SEQUENCE [LARGE SCALE GENOMIC DNA]</scope>
    <source>
        <strain evidence="2 3">A4</strain>
    </source>
</reference>
<organism evidence="2 3">
    <name type="scientific">Rhizophagus irregularis</name>
    <dbReference type="NCBI Taxonomy" id="588596"/>
    <lineage>
        <taxon>Eukaryota</taxon>
        <taxon>Fungi</taxon>
        <taxon>Fungi incertae sedis</taxon>
        <taxon>Mucoromycota</taxon>
        <taxon>Glomeromycotina</taxon>
        <taxon>Glomeromycetes</taxon>
        <taxon>Glomerales</taxon>
        <taxon>Glomeraceae</taxon>
        <taxon>Rhizophagus</taxon>
    </lineage>
</organism>
<accession>A0A2I1HPQ6</accession>
<feature type="compositionally biased region" description="Basic residues" evidence="1">
    <location>
        <begin position="259"/>
        <end position="269"/>
    </location>
</feature>
<dbReference type="EMBL" id="LLXI01004688">
    <property type="protein sequence ID" value="PKY60878.1"/>
    <property type="molecule type" value="Genomic_DNA"/>
</dbReference>
<proteinExistence type="predicted"/>
<dbReference type="Proteomes" id="UP000234323">
    <property type="component" value="Unassembled WGS sequence"/>
</dbReference>
<gene>
    <name evidence="2" type="ORF">RhiirA4_485096</name>
</gene>
<evidence type="ECO:0000313" key="3">
    <source>
        <dbReference type="Proteomes" id="UP000234323"/>
    </source>
</evidence>